<dbReference type="PANTHER" id="PTHR43158">
    <property type="entry name" value="SKFA PEPTIDE EXPORT ATP-BINDING PROTEIN SKFE"/>
    <property type="match status" value="1"/>
</dbReference>
<organism evidence="4 5">
    <name type="scientific">Stieleria maiorica</name>
    <dbReference type="NCBI Taxonomy" id="2795974"/>
    <lineage>
        <taxon>Bacteria</taxon>
        <taxon>Pseudomonadati</taxon>
        <taxon>Planctomycetota</taxon>
        <taxon>Planctomycetia</taxon>
        <taxon>Pirellulales</taxon>
        <taxon>Pirellulaceae</taxon>
        <taxon>Stieleria</taxon>
    </lineage>
</organism>
<keyword evidence="2 4" id="KW-0067">ATP-binding</keyword>
<dbReference type="PANTHER" id="PTHR43158:SF2">
    <property type="entry name" value="SKFA PEPTIDE EXPORT ATP-BINDING PROTEIN SKFE"/>
    <property type="match status" value="1"/>
</dbReference>
<feature type="domain" description="ABC transporter" evidence="3">
    <location>
        <begin position="6"/>
        <end position="254"/>
    </location>
</feature>
<dbReference type="RefSeq" id="WP_147867945.1">
    <property type="nucleotide sequence ID" value="NZ_CP036264.1"/>
</dbReference>
<dbReference type="KEGG" id="smam:Mal15_24660"/>
<evidence type="ECO:0000256" key="2">
    <source>
        <dbReference type="ARBA" id="ARBA00022840"/>
    </source>
</evidence>
<dbReference type="InterPro" id="IPR003439">
    <property type="entry name" value="ABC_transporter-like_ATP-bd"/>
</dbReference>
<gene>
    <name evidence="4" type="primary">ylmA</name>
    <name evidence="4" type="ORF">Mal15_24660</name>
</gene>
<dbReference type="Gene3D" id="3.40.50.300">
    <property type="entry name" value="P-loop containing nucleotide triphosphate hydrolases"/>
    <property type="match status" value="1"/>
</dbReference>
<dbReference type="EMBL" id="CP036264">
    <property type="protein sequence ID" value="QEF98414.1"/>
    <property type="molecule type" value="Genomic_DNA"/>
</dbReference>
<keyword evidence="4" id="KW-0378">Hydrolase</keyword>
<name>A0A5B9MFN8_9BACT</name>
<dbReference type="Proteomes" id="UP000321353">
    <property type="component" value="Chromosome"/>
</dbReference>
<evidence type="ECO:0000313" key="5">
    <source>
        <dbReference type="Proteomes" id="UP000321353"/>
    </source>
</evidence>
<dbReference type="InterPro" id="IPR003593">
    <property type="entry name" value="AAA+_ATPase"/>
</dbReference>
<evidence type="ECO:0000313" key="4">
    <source>
        <dbReference type="EMBL" id="QEF98414.1"/>
    </source>
</evidence>
<proteinExistence type="predicted"/>
<dbReference type="GO" id="GO:0005524">
    <property type="term" value="F:ATP binding"/>
    <property type="evidence" value="ECO:0007669"/>
    <property type="project" value="UniProtKB-KW"/>
</dbReference>
<sequence length="272" mass="30518">MDTPLIEIDDVSVFREQTQILREVSVRIPRKRHTAVLGPNGSGKSSLLKLLTRDFYPSVEKRGHQGTVRILGESEWEVSKLRRQMGIVTPALDYEFSFGRTGRMTVSEAVASGFTATRLKEFGPSVDHTMADAIDRAIETVQMSDLRHRTLDTLSTGERRRVMIARAIVHQPKIFVLDEPTNGLDMTARAMFLEILESITMQDAMTMVLVTHHLDEIPPAMNHVVLLDCGRIAFDGPKSEGLTATRISSLFRAHVDVDARADGWYRAEMDRG</sequence>
<dbReference type="GO" id="GO:0016887">
    <property type="term" value="F:ATP hydrolysis activity"/>
    <property type="evidence" value="ECO:0007669"/>
    <property type="project" value="InterPro"/>
</dbReference>
<accession>A0A5B9MFN8</accession>
<reference evidence="4 5" key="1">
    <citation type="submission" date="2019-02" db="EMBL/GenBank/DDBJ databases">
        <title>Planctomycetal bacteria perform biofilm scaping via a novel small molecule.</title>
        <authorList>
            <person name="Jeske O."/>
            <person name="Boedeker C."/>
            <person name="Wiegand S."/>
            <person name="Breitling P."/>
            <person name="Kallscheuer N."/>
            <person name="Jogler M."/>
            <person name="Rohde M."/>
            <person name="Petersen J."/>
            <person name="Medema M.H."/>
            <person name="Surup F."/>
            <person name="Jogler C."/>
        </authorList>
    </citation>
    <scope>NUCLEOTIDE SEQUENCE [LARGE SCALE GENOMIC DNA]</scope>
    <source>
        <strain evidence="4 5">Mal15</strain>
    </source>
</reference>
<keyword evidence="1" id="KW-0547">Nucleotide-binding</keyword>
<dbReference type="AlphaFoldDB" id="A0A5B9MFN8"/>
<dbReference type="SUPFAM" id="SSF52540">
    <property type="entry name" value="P-loop containing nucleoside triphosphate hydrolases"/>
    <property type="match status" value="1"/>
</dbReference>
<dbReference type="SMART" id="SM00382">
    <property type="entry name" value="AAA"/>
    <property type="match status" value="1"/>
</dbReference>
<dbReference type="InterPro" id="IPR027417">
    <property type="entry name" value="P-loop_NTPase"/>
</dbReference>
<keyword evidence="5" id="KW-1185">Reference proteome</keyword>
<protein>
    <submittedName>
        <fullName evidence="4">Putative ABC transporter ATP-binding protein YlmA</fullName>
        <ecNumber evidence="4">3.6.3.-</ecNumber>
    </submittedName>
</protein>
<dbReference type="EC" id="3.6.3.-" evidence="4"/>
<dbReference type="PROSITE" id="PS50893">
    <property type="entry name" value="ABC_TRANSPORTER_2"/>
    <property type="match status" value="1"/>
</dbReference>
<dbReference type="Pfam" id="PF00005">
    <property type="entry name" value="ABC_tran"/>
    <property type="match status" value="1"/>
</dbReference>
<evidence type="ECO:0000256" key="1">
    <source>
        <dbReference type="ARBA" id="ARBA00022741"/>
    </source>
</evidence>
<evidence type="ECO:0000259" key="3">
    <source>
        <dbReference type="PROSITE" id="PS50893"/>
    </source>
</evidence>